<evidence type="ECO:0000256" key="2">
    <source>
        <dbReference type="ARBA" id="ARBA00023125"/>
    </source>
</evidence>
<keyword evidence="7" id="KW-1185">Reference proteome</keyword>
<dbReference type="CDD" id="cd00167">
    <property type="entry name" value="SANT"/>
    <property type="match status" value="1"/>
</dbReference>
<name>A0A9R1VL02_LACSA</name>
<feature type="domain" description="HTH myb-type" evidence="5">
    <location>
        <begin position="124"/>
        <end position="178"/>
    </location>
</feature>
<keyword evidence="3" id="KW-0539">Nucleus</keyword>
<dbReference type="FunFam" id="1.10.10.60:FF:000645">
    <property type="entry name" value="Os07g0634900 protein"/>
    <property type="match status" value="1"/>
</dbReference>
<dbReference type="GO" id="GO:0003700">
    <property type="term" value="F:DNA-binding transcription factor activity"/>
    <property type="evidence" value="ECO:0000318"/>
    <property type="project" value="GO_Central"/>
</dbReference>
<protein>
    <submittedName>
        <fullName evidence="6">Uncharacterized protein</fullName>
    </submittedName>
</protein>
<dbReference type="InterPro" id="IPR015495">
    <property type="entry name" value="Myb_TF_plants"/>
</dbReference>
<dbReference type="InterPro" id="IPR017930">
    <property type="entry name" value="Myb_dom"/>
</dbReference>
<proteinExistence type="predicted"/>
<dbReference type="Gene3D" id="1.10.10.60">
    <property type="entry name" value="Homeodomain-like"/>
    <property type="match status" value="2"/>
</dbReference>
<sequence>MLACFSRLFFDLPIVTSFKFIIFEPFLSLENITHNAVSFLFGCLLIFIMVRPPCCDKLSMRKGSWNEEDDAQMLAFVSKQPTTNWQAGAPKKPGFHFVFLWCEKKGLRKCGKSCRLRKTNVATNDHIRHQSFTQQEEELIIKLHSAIGSRWPIIAQQLPGRTDNDVKNYWNTKLKKKLSAMGIDPVTHRPFSQMLADYGSISGLTRNQTRMGSLNRDNNNNNNTFFITNQENHVFQQSPTESFFPNFNNSNNVKMEPPEVVIKSDSLDLLTQLQAITHVKDSSTNHGIGISLTQFHVSVASSSSSSSSTCSTLNEMTTPQQTFNWRDFLIENGQDGDEKLNLEAMGGVEVVKCNTPLLMNGVKESIEEGCDGSFVEAMLDGSENDMLLDFPGLLGEPSY</sequence>
<dbReference type="PROSITE" id="PS51294">
    <property type="entry name" value="HTH_MYB"/>
    <property type="match status" value="1"/>
</dbReference>
<evidence type="ECO:0000313" key="7">
    <source>
        <dbReference type="Proteomes" id="UP000235145"/>
    </source>
</evidence>
<evidence type="ECO:0000256" key="1">
    <source>
        <dbReference type="ARBA" id="ARBA00004123"/>
    </source>
</evidence>
<dbReference type="InterPro" id="IPR009057">
    <property type="entry name" value="Homeodomain-like_sf"/>
</dbReference>
<dbReference type="SUPFAM" id="SSF46689">
    <property type="entry name" value="Homeodomain-like"/>
    <property type="match status" value="1"/>
</dbReference>
<feature type="domain" description="Myb-like" evidence="4">
    <location>
        <begin position="124"/>
        <end position="174"/>
    </location>
</feature>
<gene>
    <name evidence="6" type="ORF">LSAT_V11C500235440</name>
</gene>
<dbReference type="PANTHER" id="PTHR47994">
    <property type="entry name" value="F14D16.11-RELATED"/>
    <property type="match status" value="1"/>
</dbReference>
<reference evidence="6 7" key="1">
    <citation type="journal article" date="2017" name="Nat. Commun.">
        <title>Genome assembly with in vitro proximity ligation data and whole-genome triplication in lettuce.</title>
        <authorList>
            <person name="Reyes-Chin-Wo S."/>
            <person name="Wang Z."/>
            <person name="Yang X."/>
            <person name="Kozik A."/>
            <person name="Arikit S."/>
            <person name="Song C."/>
            <person name="Xia L."/>
            <person name="Froenicke L."/>
            <person name="Lavelle D.O."/>
            <person name="Truco M.J."/>
            <person name="Xia R."/>
            <person name="Zhu S."/>
            <person name="Xu C."/>
            <person name="Xu H."/>
            <person name="Xu X."/>
            <person name="Cox K."/>
            <person name="Korf I."/>
            <person name="Meyers B.C."/>
            <person name="Michelmore R.W."/>
        </authorList>
    </citation>
    <scope>NUCLEOTIDE SEQUENCE [LARGE SCALE GENOMIC DNA]</scope>
    <source>
        <strain evidence="7">cv. Salinas</strain>
        <tissue evidence="6">Seedlings</tissue>
    </source>
</reference>
<keyword evidence="2" id="KW-0238">DNA-binding</keyword>
<dbReference type="PROSITE" id="PS50090">
    <property type="entry name" value="MYB_LIKE"/>
    <property type="match status" value="1"/>
</dbReference>
<dbReference type="Proteomes" id="UP000235145">
    <property type="component" value="Unassembled WGS sequence"/>
</dbReference>
<evidence type="ECO:0000259" key="4">
    <source>
        <dbReference type="PROSITE" id="PS50090"/>
    </source>
</evidence>
<dbReference type="InterPro" id="IPR001005">
    <property type="entry name" value="SANT/Myb"/>
</dbReference>
<dbReference type="GO" id="GO:0003677">
    <property type="term" value="F:DNA binding"/>
    <property type="evidence" value="ECO:0007669"/>
    <property type="project" value="UniProtKB-KW"/>
</dbReference>
<comment type="caution">
    <text evidence="6">The sequence shown here is derived from an EMBL/GenBank/DDBJ whole genome shotgun (WGS) entry which is preliminary data.</text>
</comment>
<dbReference type="AlphaFoldDB" id="A0A9R1VL02"/>
<evidence type="ECO:0000256" key="3">
    <source>
        <dbReference type="ARBA" id="ARBA00023242"/>
    </source>
</evidence>
<accession>A0A9R1VL02</accession>
<evidence type="ECO:0000313" key="6">
    <source>
        <dbReference type="EMBL" id="KAJ0206775.1"/>
    </source>
</evidence>
<organism evidence="6 7">
    <name type="scientific">Lactuca sativa</name>
    <name type="common">Garden lettuce</name>
    <dbReference type="NCBI Taxonomy" id="4236"/>
    <lineage>
        <taxon>Eukaryota</taxon>
        <taxon>Viridiplantae</taxon>
        <taxon>Streptophyta</taxon>
        <taxon>Embryophyta</taxon>
        <taxon>Tracheophyta</taxon>
        <taxon>Spermatophyta</taxon>
        <taxon>Magnoliopsida</taxon>
        <taxon>eudicotyledons</taxon>
        <taxon>Gunneridae</taxon>
        <taxon>Pentapetalae</taxon>
        <taxon>asterids</taxon>
        <taxon>campanulids</taxon>
        <taxon>Asterales</taxon>
        <taxon>Asteraceae</taxon>
        <taxon>Cichorioideae</taxon>
        <taxon>Cichorieae</taxon>
        <taxon>Lactucinae</taxon>
        <taxon>Lactuca</taxon>
    </lineage>
</organism>
<dbReference type="Pfam" id="PF00249">
    <property type="entry name" value="Myb_DNA-binding"/>
    <property type="match status" value="1"/>
</dbReference>
<dbReference type="EMBL" id="NBSK02000005">
    <property type="protein sequence ID" value="KAJ0206775.1"/>
    <property type="molecule type" value="Genomic_DNA"/>
</dbReference>
<dbReference type="PANTHER" id="PTHR47994:SF10">
    <property type="entry name" value="SANT_MYB DOMAIN, HOMEODOMAIN-LIKE PROTEIN-RELATED"/>
    <property type="match status" value="1"/>
</dbReference>
<dbReference type="SMART" id="SM00717">
    <property type="entry name" value="SANT"/>
    <property type="match status" value="2"/>
</dbReference>
<comment type="subcellular location">
    <subcellularLocation>
        <location evidence="1">Nucleus</location>
    </subcellularLocation>
</comment>
<dbReference type="GO" id="GO:0005634">
    <property type="term" value="C:nucleus"/>
    <property type="evidence" value="ECO:0000318"/>
    <property type="project" value="GO_Central"/>
</dbReference>
<evidence type="ECO:0000259" key="5">
    <source>
        <dbReference type="PROSITE" id="PS51294"/>
    </source>
</evidence>